<evidence type="ECO:0000313" key="3">
    <source>
        <dbReference type="Proteomes" id="UP000722485"/>
    </source>
</evidence>
<name>A0A9P5L8K0_9HYPO</name>
<proteinExistence type="predicted"/>
<evidence type="ECO:0000256" key="1">
    <source>
        <dbReference type="SAM" id="MobiDB-lite"/>
    </source>
</evidence>
<evidence type="ECO:0000313" key="2">
    <source>
        <dbReference type="EMBL" id="KAF7549920.1"/>
    </source>
</evidence>
<feature type="region of interest" description="Disordered" evidence="1">
    <location>
        <begin position="1"/>
        <end position="23"/>
    </location>
</feature>
<gene>
    <name evidence="2" type="ORF">G7Z17_g6055</name>
</gene>
<dbReference type="AlphaFoldDB" id="A0A9P5L8K0"/>
<sequence length="109" mass="11610">MKLCPQSPKDSLMGRPGGDTRGMGRVRLSVHVVPSGIHEAVINCRTAAAEEGYEGARLCSMPATKEEVRSKQPMLKLHQVKSRVYPQYTGSSTQEAASKPGAAGKIGAM</sequence>
<reference evidence="2" key="1">
    <citation type="submission" date="2020-03" db="EMBL/GenBank/DDBJ databases">
        <title>Draft Genome Sequence of Cylindrodendrum hubeiense.</title>
        <authorList>
            <person name="Buettner E."/>
            <person name="Kellner H."/>
        </authorList>
    </citation>
    <scope>NUCLEOTIDE SEQUENCE</scope>
    <source>
        <strain evidence="2">IHI 201604</strain>
    </source>
</reference>
<accession>A0A9P5L8K0</accession>
<feature type="region of interest" description="Disordered" evidence="1">
    <location>
        <begin position="86"/>
        <end position="109"/>
    </location>
</feature>
<comment type="caution">
    <text evidence="2">The sequence shown here is derived from an EMBL/GenBank/DDBJ whole genome shotgun (WGS) entry which is preliminary data.</text>
</comment>
<dbReference type="Proteomes" id="UP000722485">
    <property type="component" value="Unassembled WGS sequence"/>
</dbReference>
<dbReference type="EMBL" id="JAANBB010000110">
    <property type="protein sequence ID" value="KAF7549920.1"/>
    <property type="molecule type" value="Genomic_DNA"/>
</dbReference>
<organism evidence="2 3">
    <name type="scientific">Cylindrodendrum hubeiense</name>
    <dbReference type="NCBI Taxonomy" id="595255"/>
    <lineage>
        <taxon>Eukaryota</taxon>
        <taxon>Fungi</taxon>
        <taxon>Dikarya</taxon>
        <taxon>Ascomycota</taxon>
        <taxon>Pezizomycotina</taxon>
        <taxon>Sordariomycetes</taxon>
        <taxon>Hypocreomycetidae</taxon>
        <taxon>Hypocreales</taxon>
        <taxon>Nectriaceae</taxon>
        <taxon>Cylindrodendrum</taxon>
    </lineage>
</organism>
<protein>
    <submittedName>
        <fullName evidence="2">Uncharacterized protein</fullName>
    </submittedName>
</protein>
<keyword evidence="3" id="KW-1185">Reference proteome</keyword>